<reference evidence="1" key="1">
    <citation type="submission" date="2018-05" db="EMBL/GenBank/DDBJ databases">
        <authorList>
            <person name="Lanie J.A."/>
            <person name="Ng W.-L."/>
            <person name="Kazmierczak K.M."/>
            <person name="Andrzejewski T.M."/>
            <person name="Davidsen T.M."/>
            <person name="Wayne K.J."/>
            <person name="Tettelin H."/>
            <person name="Glass J.I."/>
            <person name="Rusch D."/>
            <person name="Podicherti R."/>
            <person name="Tsui H.-C.T."/>
            <person name="Winkler M.E."/>
        </authorList>
    </citation>
    <scope>NUCLEOTIDE SEQUENCE</scope>
</reference>
<sequence length="74" mass="8572">MKIKNIDRYQRLRDFHVPISVLDDIFGNQDNLSILNTAWDALIKEGCKGDDIAKEISQLIFRDLNIIPEEDAQK</sequence>
<name>A0A381YHT5_9ZZZZ</name>
<protein>
    <submittedName>
        <fullName evidence="1">Uncharacterized protein</fullName>
    </submittedName>
</protein>
<dbReference type="AlphaFoldDB" id="A0A381YHT5"/>
<evidence type="ECO:0000313" key="1">
    <source>
        <dbReference type="EMBL" id="SVA76172.1"/>
    </source>
</evidence>
<accession>A0A381YHT5</accession>
<proteinExistence type="predicted"/>
<organism evidence="1">
    <name type="scientific">marine metagenome</name>
    <dbReference type="NCBI Taxonomy" id="408172"/>
    <lineage>
        <taxon>unclassified sequences</taxon>
        <taxon>metagenomes</taxon>
        <taxon>ecological metagenomes</taxon>
    </lineage>
</organism>
<gene>
    <name evidence="1" type="ORF">METZ01_LOCUS129026</name>
</gene>
<dbReference type="EMBL" id="UINC01018191">
    <property type="protein sequence ID" value="SVA76172.1"/>
    <property type="molecule type" value="Genomic_DNA"/>
</dbReference>